<feature type="transmembrane region" description="Helical" evidence="12">
    <location>
        <begin position="156"/>
        <end position="176"/>
    </location>
</feature>
<keyword evidence="12" id="KW-0812">Transmembrane</keyword>
<evidence type="ECO:0000256" key="1">
    <source>
        <dbReference type="ARBA" id="ARBA00000085"/>
    </source>
</evidence>
<evidence type="ECO:0000256" key="11">
    <source>
        <dbReference type="ARBA" id="ARBA00023136"/>
    </source>
</evidence>
<dbReference type="EC" id="2.7.13.3" evidence="3"/>
<dbReference type="PANTHER" id="PTHR45528:SF1">
    <property type="entry name" value="SENSOR HISTIDINE KINASE CPXA"/>
    <property type="match status" value="1"/>
</dbReference>
<dbReference type="Pfam" id="PF00672">
    <property type="entry name" value="HAMP"/>
    <property type="match status" value="1"/>
</dbReference>
<comment type="caution">
    <text evidence="14">The sequence shown here is derived from an EMBL/GenBank/DDBJ whole genome shotgun (WGS) entry which is preliminary data.</text>
</comment>
<keyword evidence="6" id="KW-0808">Transferase</keyword>
<dbReference type="SUPFAM" id="SSF158472">
    <property type="entry name" value="HAMP domain-like"/>
    <property type="match status" value="1"/>
</dbReference>
<organism evidence="14">
    <name type="scientific">marine sediment metagenome</name>
    <dbReference type="NCBI Taxonomy" id="412755"/>
    <lineage>
        <taxon>unclassified sequences</taxon>
        <taxon>metagenomes</taxon>
        <taxon>ecological metagenomes</taxon>
    </lineage>
</organism>
<evidence type="ECO:0000313" key="14">
    <source>
        <dbReference type="EMBL" id="GAG94594.1"/>
    </source>
</evidence>
<evidence type="ECO:0000256" key="9">
    <source>
        <dbReference type="ARBA" id="ARBA00022840"/>
    </source>
</evidence>
<evidence type="ECO:0000256" key="3">
    <source>
        <dbReference type="ARBA" id="ARBA00012438"/>
    </source>
</evidence>
<sequence length="237" mass="26740">MRSLSIKLIIAFLIISITGVMIIALFISQRMQPEFGKFVLNRYKIDLINTLTGYYKRNNSWEGISAILVRDKSEHWRHWGRIWVPVTLIDANRVVVYGGKYYEEGEKVSKNVVNNGVPVDIEGKTVGWLLFDSLENISGPMLELPEMNFLKRINGVIVFSALIAALTALLLGVLLARNISRPVRELTDATKIIAKGELGHQVPVRTKDELGELASSFNKMSSDLEQSNKLRHQMTTN</sequence>
<dbReference type="InterPro" id="IPR003660">
    <property type="entry name" value="HAMP_dom"/>
</dbReference>
<dbReference type="GO" id="GO:0005886">
    <property type="term" value="C:plasma membrane"/>
    <property type="evidence" value="ECO:0007669"/>
    <property type="project" value="UniProtKB-SubCell"/>
</dbReference>
<dbReference type="PANTHER" id="PTHR45528">
    <property type="entry name" value="SENSOR HISTIDINE KINASE CPXA"/>
    <property type="match status" value="1"/>
</dbReference>
<evidence type="ECO:0000256" key="2">
    <source>
        <dbReference type="ARBA" id="ARBA00004651"/>
    </source>
</evidence>
<dbReference type="GO" id="GO:0005524">
    <property type="term" value="F:ATP binding"/>
    <property type="evidence" value="ECO:0007669"/>
    <property type="project" value="UniProtKB-KW"/>
</dbReference>
<evidence type="ECO:0000256" key="8">
    <source>
        <dbReference type="ARBA" id="ARBA00022777"/>
    </source>
</evidence>
<accession>X1BF93</accession>
<comment type="subcellular location">
    <subcellularLocation>
        <location evidence="2">Cell membrane</location>
        <topology evidence="2">Multi-pass membrane protein</topology>
    </subcellularLocation>
</comment>
<comment type="catalytic activity">
    <reaction evidence="1">
        <text>ATP + protein L-histidine = ADP + protein N-phospho-L-histidine.</text>
        <dbReference type="EC" id="2.7.13.3"/>
    </reaction>
</comment>
<dbReference type="Gene3D" id="6.10.340.10">
    <property type="match status" value="1"/>
</dbReference>
<evidence type="ECO:0000256" key="10">
    <source>
        <dbReference type="ARBA" id="ARBA00023012"/>
    </source>
</evidence>
<keyword evidence="9" id="KW-0067">ATP-binding</keyword>
<dbReference type="AlphaFoldDB" id="X1BF93"/>
<dbReference type="SMART" id="SM00304">
    <property type="entry name" value="HAMP"/>
    <property type="match status" value="1"/>
</dbReference>
<keyword evidence="5" id="KW-0597">Phosphoprotein</keyword>
<reference evidence="14" key="1">
    <citation type="journal article" date="2014" name="Front. Microbiol.">
        <title>High frequency of phylogenetically diverse reductive dehalogenase-homologous genes in deep subseafloor sedimentary metagenomes.</title>
        <authorList>
            <person name="Kawai M."/>
            <person name="Futagami T."/>
            <person name="Toyoda A."/>
            <person name="Takaki Y."/>
            <person name="Nishi S."/>
            <person name="Hori S."/>
            <person name="Arai W."/>
            <person name="Tsubouchi T."/>
            <person name="Morono Y."/>
            <person name="Uchiyama I."/>
            <person name="Ito T."/>
            <person name="Fujiyama A."/>
            <person name="Inagaki F."/>
            <person name="Takami H."/>
        </authorList>
    </citation>
    <scope>NUCLEOTIDE SEQUENCE</scope>
    <source>
        <strain evidence="14">Expedition CK06-06</strain>
    </source>
</reference>
<evidence type="ECO:0000259" key="13">
    <source>
        <dbReference type="PROSITE" id="PS50885"/>
    </source>
</evidence>
<evidence type="ECO:0000256" key="4">
    <source>
        <dbReference type="ARBA" id="ARBA00022475"/>
    </source>
</evidence>
<dbReference type="GO" id="GO:0000160">
    <property type="term" value="P:phosphorelay signal transduction system"/>
    <property type="evidence" value="ECO:0007669"/>
    <property type="project" value="UniProtKB-KW"/>
</dbReference>
<evidence type="ECO:0000256" key="6">
    <source>
        <dbReference type="ARBA" id="ARBA00022679"/>
    </source>
</evidence>
<feature type="domain" description="HAMP" evidence="13">
    <location>
        <begin position="177"/>
        <end position="229"/>
    </location>
</feature>
<keyword evidence="11 12" id="KW-0472">Membrane</keyword>
<proteinExistence type="predicted"/>
<feature type="transmembrane region" description="Helical" evidence="12">
    <location>
        <begin position="6"/>
        <end position="27"/>
    </location>
</feature>
<dbReference type="EMBL" id="BART01023609">
    <property type="protein sequence ID" value="GAG94594.1"/>
    <property type="molecule type" value="Genomic_DNA"/>
</dbReference>
<evidence type="ECO:0000256" key="5">
    <source>
        <dbReference type="ARBA" id="ARBA00022553"/>
    </source>
</evidence>
<name>X1BF93_9ZZZZ</name>
<gene>
    <name evidence="14" type="ORF">S01H4_42901</name>
</gene>
<protein>
    <recommendedName>
        <fullName evidence="3">histidine kinase</fullName>
        <ecNumber evidence="3">2.7.13.3</ecNumber>
    </recommendedName>
</protein>
<evidence type="ECO:0000256" key="7">
    <source>
        <dbReference type="ARBA" id="ARBA00022741"/>
    </source>
</evidence>
<dbReference type="PROSITE" id="PS50885">
    <property type="entry name" value="HAMP"/>
    <property type="match status" value="1"/>
</dbReference>
<evidence type="ECO:0000256" key="12">
    <source>
        <dbReference type="SAM" id="Phobius"/>
    </source>
</evidence>
<dbReference type="CDD" id="cd06225">
    <property type="entry name" value="HAMP"/>
    <property type="match status" value="1"/>
</dbReference>
<keyword evidence="12" id="KW-1133">Transmembrane helix</keyword>
<keyword evidence="10" id="KW-0902">Two-component regulatory system</keyword>
<keyword evidence="4" id="KW-1003">Cell membrane</keyword>
<keyword evidence="8" id="KW-0418">Kinase</keyword>
<keyword evidence="7" id="KW-0547">Nucleotide-binding</keyword>
<dbReference type="InterPro" id="IPR050398">
    <property type="entry name" value="HssS/ArlS-like"/>
</dbReference>
<dbReference type="GO" id="GO:0004673">
    <property type="term" value="F:protein histidine kinase activity"/>
    <property type="evidence" value="ECO:0007669"/>
    <property type="project" value="UniProtKB-EC"/>
</dbReference>
<feature type="non-terminal residue" evidence="14">
    <location>
        <position position="237"/>
    </location>
</feature>